<protein>
    <submittedName>
        <fullName evidence="1">Uncharacterized protein</fullName>
    </submittedName>
</protein>
<evidence type="ECO:0000313" key="2">
    <source>
        <dbReference type="Proteomes" id="UP001163046"/>
    </source>
</evidence>
<reference evidence="1" key="1">
    <citation type="submission" date="2023-01" db="EMBL/GenBank/DDBJ databases">
        <title>Genome assembly of the deep-sea coral Lophelia pertusa.</title>
        <authorList>
            <person name="Herrera S."/>
            <person name="Cordes E."/>
        </authorList>
    </citation>
    <scope>NUCLEOTIDE SEQUENCE</scope>
    <source>
        <strain evidence="1">USNM1676648</strain>
        <tissue evidence="1">Polyp</tissue>
    </source>
</reference>
<proteinExistence type="predicted"/>
<sequence length="66" mass="7357">MYLLVTGLGRVGKDLDPCIDVTCHYHCLCKSFGAPRDARSLVVSKWTAAHLTKNPYVIKMARSYGQ</sequence>
<keyword evidence="2" id="KW-1185">Reference proteome</keyword>
<comment type="caution">
    <text evidence="1">The sequence shown here is derived from an EMBL/GenBank/DDBJ whole genome shotgun (WGS) entry which is preliminary data.</text>
</comment>
<dbReference type="Proteomes" id="UP001163046">
    <property type="component" value="Unassembled WGS sequence"/>
</dbReference>
<organism evidence="1 2">
    <name type="scientific">Desmophyllum pertusum</name>
    <dbReference type="NCBI Taxonomy" id="174260"/>
    <lineage>
        <taxon>Eukaryota</taxon>
        <taxon>Metazoa</taxon>
        <taxon>Cnidaria</taxon>
        <taxon>Anthozoa</taxon>
        <taxon>Hexacorallia</taxon>
        <taxon>Scleractinia</taxon>
        <taxon>Caryophylliina</taxon>
        <taxon>Caryophylliidae</taxon>
        <taxon>Desmophyllum</taxon>
    </lineage>
</organism>
<dbReference type="AlphaFoldDB" id="A0A9W9ZL19"/>
<gene>
    <name evidence="1" type="ORF">OS493_031967</name>
</gene>
<evidence type="ECO:0000313" key="1">
    <source>
        <dbReference type="EMBL" id="KAJ7382909.1"/>
    </source>
</evidence>
<dbReference type="EMBL" id="MU825911">
    <property type="protein sequence ID" value="KAJ7382909.1"/>
    <property type="molecule type" value="Genomic_DNA"/>
</dbReference>
<name>A0A9W9ZL19_9CNID</name>
<accession>A0A9W9ZL19</accession>